<gene>
    <name evidence="1" type="ORF">H7T88_04145</name>
</gene>
<name>A0ABS7KE57_9BACL</name>
<dbReference type="Proteomes" id="UP000706031">
    <property type="component" value="Unassembled WGS sequence"/>
</dbReference>
<keyword evidence="2" id="KW-1185">Reference proteome</keyword>
<sequence length="209" mass="25120">MSEFTSGSVTLMKYKEEILKYDPIYIDNLNDQWFVFITKDTEVSEEIPESLIQISEKIPVLYFYNFEDHGWGYRVVYNFKEIASLQIIYELIDTIIIELAEERYPEEDHIEFLYVDPRGESIRIELIEEIQTTNKYDEAITRQFTNCNLETFKRFEIADEQIQRLSQILNANYYSQLESKHQLVEEFKEVLNIQEMSWIEVDHLHESEV</sequence>
<proteinExistence type="predicted"/>
<dbReference type="EMBL" id="JACLIC010000007">
    <property type="protein sequence ID" value="MBY0202427.1"/>
    <property type="molecule type" value="Genomic_DNA"/>
</dbReference>
<reference evidence="1 2" key="1">
    <citation type="submission" date="2020-08" db="EMBL/GenBank/DDBJ databases">
        <title>Fungal Genomes of the International Space Station.</title>
        <authorList>
            <person name="Seuylemezian A."/>
            <person name="Singh N.K."/>
            <person name="Wood J."/>
            <person name="Venkateswaran K."/>
        </authorList>
    </citation>
    <scope>NUCLEOTIDE SEQUENCE [LARGE SCALE GENOMIC DNA]</scope>
    <source>
        <strain evidence="1 2">S/N-304-OC-R4</strain>
    </source>
</reference>
<evidence type="ECO:0000313" key="1">
    <source>
        <dbReference type="EMBL" id="MBY0202427.1"/>
    </source>
</evidence>
<organism evidence="1 2">
    <name type="scientific">Paenibacillus cucumis</name>
    <name type="common">ex Kampfer et al. 2016</name>
    <dbReference type="NCBI Taxonomy" id="1776858"/>
    <lineage>
        <taxon>Bacteria</taxon>
        <taxon>Bacillati</taxon>
        <taxon>Bacillota</taxon>
        <taxon>Bacilli</taxon>
        <taxon>Bacillales</taxon>
        <taxon>Paenibacillaceae</taxon>
        <taxon>Paenibacillus</taxon>
    </lineage>
</organism>
<evidence type="ECO:0000313" key="2">
    <source>
        <dbReference type="Proteomes" id="UP000706031"/>
    </source>
</evidence>
<protein>
    <submittedName>
        <fullName evidence="1">Uncharacterized protein</fullName>
    </submittedName>
</protein>
<dbReference type="RefSeq" id="WP_221787127.1">
    <property type="nucleotide sequence ID" value="NZ_JACLIC010000007.1"/>
</dbReference>
<accession>A0ABS7KE57</accession>
<comment type="caution">
    <text evidence="1">The sequence shown here is derived from an EMBL/GenBank/DDBJ whole genome shotgun (WGS) entry which is preliminary data.</text>
</comment>